<protein>
    <recommendedName>
        <fullName evidence="5">AMIN domain-containing protein</fullName>
    </recommendedName>
</protein>
<reference evidence="3 4" key="1">
    <citation type="submission" date="2022-11" db="EMBL/GenBank/DDBJ databases">
        <title>Minimal conservation of predation-associated metabolite biosynthetic gene clusters underscores biosynthetic potential of Myxococcota including descriptions for ten novel species: Archangium lansinium sp. nov., Myxococcus landrumus sp. nov., Nannocystis bai.</title>
        <authorList>
            <person name="Ahearne A."/>
            <person name="Stevens C."/>
            <person name="Dowd S."/>
        </authorList>
    </citation>
    <scope>NUCLEOTIDE SEQUENCE [LARGE SCALE GENOMIC DNA]</scope>
    <source>
        <strain evidence="3 4">RJM3</strain>
    </source>
</reference>
<evidence type="ECO:0008006" key="5">
    <source>
        <dbReference type="Google" id="ProtNLM"/>
    </source>
</evidence>
<accession>A0ABT5F1C7</accession>
<feature type="chain" id="PRO_5045957883" description="AMIN domain-containing protein" evidence="2">
    <location>
        <begin position="21"/>
        <end position="187"/>
    </location>
</feature>
<organism evidence="3 4">
    <name type="scientific">Polyangium mundeleinium</name>
    <dbReference type="NCBI Taxonomy" id="2995306"/>
    <lineage>
        <taxon>Bacteria</taxon>
        <taxon>Pseudomonadati</taxon>
        <taxon>Myxococcota</taxon>
        <taxon>Polyangia</taxon>
        <taxon>Polyangiales</taxon>
        <taxon>Polyangiaceae</taxon>
        <taxon>Polyangium</taxon>
    </lineage>
</organism>
<sequence length="187" mass="19677">MRRSLPLALAGLLIGSFASAEESPPKPAPPAVAPAAAKAPVKRARKAKKAKKRDPKAPVANSPGFQLLAGGVSRVSVEISQKVDITEHKAEGRIAYRMKGVSVPTRTNRLPLETMFFQTPVSRVLLAELDDGDVDLVIELKQPSTPSYKLVETEGGVTLQVDFPAPAAGGAPKPAAPKQAQAEGAMR</sequence>
<keyword evidence="2" id="KW-0732">Signal</keyword>
<evidence type="ECO:0000256" key="2">
    <source>
        <dbReference type="SAM" id="SignalP"/>
    </source>
</evidence>
<dbReference type="RefSeq" id="WP_271925257.1">
    <property type="nucleotide sequence ID" value="NZ_JAQNDO010000001.1"/>
</dbReference>
<dbReference type="EMBL" id="JAQNDO010000001">
    <property type="protein sequence ID" value="MDC0746891.1"/>
    <property type="molecule type" value="Genomic_DNA"/>
</dbReference>
<gene>
    <name evidence="3" type="ORF">POL67_36525</name>
</gene>
<dbReference type="Proteomes" id="UP001221411">
    <property type="component" value="Unassembled WGS sequence"/>
</dbReference>
<feature type="signal peptide" evidence="2">
    <location>
        <begin position="1"/>
        <end position="20"/>
    </location>
</feature>
<keyword evidence="4" id="KW-1185">Reference proteome</keyword>
<feature type="region of interest" description="Disordered" evidence="1">
    <location>
        <begin position="19"/>
        <end position="63"/>
    </location>
</feature>
<proteinExistence type="predicted"/>
<comment type="caution">
    <text evidence="3">The sequence shown here is derived from an EMBL/GenBank/DDBJ whole genome shotgun (WGS) entry which is preliminary data.</text>
</comment>
<name>A0ABT5F1C7_9BACT</name>
<evidence type="ECO:0000313" key="4">
    <source>
        <dbReference type="Proteomes" id="UP001221411"/>
    </source>
</evidence>
<evidence type="ECO:0000256" key="1">
    <source>
        <dbReference type="SAM" id="MobiDB-lite"/>
    </source>
</evidence>
<feature type="compositionally biased region" description="Basic residues" evidence="1">
    <location>
        <begin position="40"/>
        <end position="54"/>
    </location>
</feature>
<feature type="region of interest" description="Disordered" evidence="1">
    <location>
        <begin position="164"/>
        <end position="187"/>
    </location>
</feature>
<evidence type="ECO:0000313" key="3">
    <source>
        <dbReference type="EMBL" id="MDC0746891.1"/>
    </source>
</evidence>